<gene>
    <name evidence="1" type="ORF">BO80DRAFT_260808</name>
</gene>
<name>A0A395GKG1_9EURO</name>
<evidence type="ECO:0000313" key="1">
    <source>
        <dbReference type="EMBL" id="RAK95528.1"/>
    </source>
</evidence>
<dbReference type="Proteomes" id="UP000249402">
    <property type="component" value="Unassembled WGS sequence"/>
</dbReference>
<accession>A0A395GKG1</accession>
<reference evidence="1 2" key="1">
    <citation type="submission" date="2018-02" db="EMBL/GenBank/DDBJ databases">
        <title>The genomes of Aspergillus section Nigri reveals drivers in fungal speciation.</title>
        <authorList>
            <consortium name="DOE Joint Genome Institute"/>
            <person name="Vesth T.C."/>
            <person name="Nybo J."/>
            <person name="Theobald S."/>
            <person name="Brandl J."/>
            <person name="Frisvad J.C."/>
            <person name="Nielsen K.F."/>
            <person name="Lyhne E.K."/>
            <person name="Kogle M.E."/>
            <person name="Kuo A."/>
            <person name="Riley R."/>
            <person name="Clum A."/>
            <person name="Nolan M."/>
            <person name="Lipzen A."/>
            <person name="Salamov A."/>
            <person name="Henrissat B."/>
            <person name="Wiebenga A."/>
            <person name="De vries R.P."/>
            <person name="Grigoriev I.V."/>
            <person name="Mortensen U.H."/>
            <person name="Andersen M.R."/>
            <person name="Baker S.E."/>
        </authorList>
    </citation>
    <scope>NUCLEOTIDE SEQUENCE [LARGE SCALE GENOMIC DNA]</scope>
    <source>
        <strain evidence="1 2">CBS 121593</strain>
    </source>
</reference>
<organism evidence="1 2">
    <name type="scientific">Aspergillus ibericus CBS 121593</name>
    <dbReference type="NCBI Taxonomy" id="1448316"/>
    <lineage>
        <taxon>Eukaryota</taxon>
        <taxon>Fungi</taxon>
        <taxon>Dikarya</taxon>
        <taxon>Ascomycota</taxon>
        <taxon>Pezizomycotina</taxon>
        <taxon>Eurotiomycetes</taxon>
        <taxon>Eurotiomycetidae</taxon>
        <taxon>Eurotiales</taxon>
        <taxon>Aspergillaceae</taxon>
        <taxon>Aspergillus</taxon>
        <taxon>Aspergillus subgen. Circumdati</taxon>
    </lineage>
</organism>
<evidence type="ECO:0000313" key="2">
    <source>
        <dbReference type="Proteomes" id="UP000249402"/>
    </source>
</evidence>
<dbReference type="GeneID" id="37219604"/>
<dbReference type="OrthoDB" id="194358at2759"/>
<protein>
    <submittedName>
        <fullName evidence="1">Uncharacterized protein</fullName>
    </submittedName>
</protein>
<dbReference type="STRING" id="1448316.A0A395GKG1"/>
<sequence length="126" mass="13860">MQDTIYALDREISGQIDKLEQTVRDLLQIEFAWVSINEAHRSTSLATSMKRLSWITVGQSWLGCAMLTGAVYFPPTYFCLELIRHERGYPQGRSVLALVPAVRGGATLADGGCVGVIQVYQHGAMG</sequence>
<proteinExistence type="predicted"/>
<dbReference type="RefSeq" id="XP_025569856.1">
    <property type="nucleotide sequence ID" value="XM_025714739.1"/>
</dbReference>
<dbReference type="AlphaFoldDB" id="A0A395GKG1"/>
<keyword evidence="2" id="KW-1185">Reference proteome</keyword>
<dbReference type="VEuPathDB" id="FungiDB:BO80DRAFT_260808"/>
<dbReference type="EMBL" id="KZ824490">
    <property type="protein sequence ID" value="RAK95528.1"/>
    <property type="molecule type" value="Genomic_DNA"/>
</dbReference>